<dbReference type="GO" id="GO:0004519">
    <property type="term" value="F:endonuclease activity"/>
    <property type="evidence" value="ECO:0007669"/>
    <property type="project" value="UniProtKB-KW"/>
</dbReference>
<dbReference type="Gene3D" id="3.10.10.10">
    <property type="entry name" value="HIV Type 1 Reverse Transcriptase, subunit A, domain 1"/>
    <property type="match status" value="1"/>
</dbReference>
<dbReference type="GO" id="GO:0008233">
    <property type="term" value="F:peptidase activity"/>
    <property type="evidence" value="ECO:0007669"/>
    <property type="project" value="UniProtKB-KW"/>
</dbReference>
<dbReference type="EMBL" id="KQ484956">
    <property type="protein sequence ID" value="KYP33216.1"/>
    <property type="molecule type" value="Genomic_DNA"/>
</dbReference>
<evidence type="ECO:0000313" key="10">
    <source>
        <dbReference type="Proteomes" id="UP000075243"/>
    </source>
</evidence>
<dbReference type="InterPro" id="IPR043502">
    <property type="entry name" value="DNA/RNA_pol_sf"/>
</dbReference>
<evidence type="ECO:0000256" key="6">
    <source>
        <dbReference type="ARBA" id="ARBA00022801"/>
    </source>
</evidence>
<keyword evidence="4" id="KW-0540">Nuclease</keyword>
<evidence type="ECO:0000256" key="7">
    <source>
        <dbReference type="ARBA" id="ARBA00022918"/>
    </source>
</evidence>
<keyword evidence="5" id="KW-0255">Endonuclease</keyword>
<name>A0A151QSF8_CAJCA</name>
<dbReference type="InterPro" id="IPR043128">
    <property type="entry name" value="Rev_trsase/Diguanyl_cyclase"/>
</dbReference>
<organism evidence="9 10">
    <name type="scientific">Cajanus cajan</name>
    <name type="common">Pigeon pea</name>
    <name type="synonym">Cajanus indicus</name>
    <dbReference type="NCBI Taxonomy" id="3821"/>
    <lineage>
        <taxon>Eukaryota</taxon>
        <taxon>Viridiplantae</taxon>
        <taxon>Streptophyta</taxon>
        <taxon>Embryophyta</taxon>
        <taxon>Tracheophyta</taxon>
        <taxon>Spermatophyta</taxon>
        <taxon>Magnoliopsida</taxon>
        <taxon>eudicotyledons</taxon>
        <taxon>Gunneridae</taxon>
        <taxon>Pentapetalae</taxon>
        <taxon>rosids</taxon>
        <taxon>fabids</taxon>
        <taxon>Fabales</taxon>
        <taxon>Fabaceae</taxon>
        <taxon>Papilionoideae</taxon>
        <taxon>50 kb inversion clade</taxon>
        <taxon>NPAAA clade</taxon>
        <taxon>indigoferoid/millettioid clade</taxon>
        <taxon>Phaseoleae</taxon>
        <taxon>Cajanus</taxon>
    </lineage>
</organism>
<dbReference type="InterPro" id="IPR053134">
    <property type="entry name" value="RNA-dir_DNA_polymerase"/>
</dbReference>
<dbReference type="GO" id="GO:0003964">
    <property type="term" value="F:RNA-directed DNA polymerase activity"/>
    <property type="evidence" value="ECO:0007669"/>
    <property type="project" value="UniProtKB-KW"/>
</dbReference>
<evidence type="ECO:0000256" key="3">
    <source>
        <dbReference type="ARBA" id="ARBA00022695"/>
    </source>
</evidence>
<reference evidence="9" key="1">
    <citation type="journal article" date="2012" name="Nat. Biotechnol.">
        <title>Draft genome sequence of pigeonpea (Cajanus cajan), an orphan legume crop of resource-poor farmers.</title>
        <authorList>
            <person name="Varshney R.K."/>
            <person name="Chen W."/>
            <person name="Li Y."/>
            <person name="Bharti A.K."/>
            <person name="Saxena R.K."/>
            <person name="Schlueter J.A."/>
            <person name="Donoghue M.T."/>
            <person name="Azam S."/>
            <person name="Fan G."/>
            <person name="Whaley A.M."/>
            <person name="Farmer A.D."/>
            <person name="Sheridan J."/>
            <person name="Iwata A."/>
            <person name="Tuteja R."/>
            <person name="Penmetsa R.V."/>
            <person name="Wu W."/>
            <person name="Upadhyaya H.D."/>
            <person name="Yang S.P."/>
            <person name="Shah T."/>
            <person name="Saxena K.B."/>
            <person name="Michael T."/>
            <person name="McCombie W.R."/>
            <person name="Yang B."/>
            <person name="Zhang G."/>
            <person name="Yang H."/>
            <person name="Wang J."/>
            <person name="Spillane C."/>
            <person name="Cook D.R."/>
            <person name="May G.D."/>
            <person name="Xu X."/>
            <person name="Jackson S.A."/>
        </authorList>
    </citation>
    <scope>NUCLEOTIDE SEQUENCE [LARGE SCALE GENOMIC DNA]</scope>
</reference>
<accession>A0A151QSF8</accession>
<dbReference type="CDD" id="cd01647">
    <property type="entry name" value="RT_LTR"/>
    <property type="match status" value="1"/>
</dbReference>
<dbReference type="Pfam" id="PF00078">
    <property type="entry name" value="RVT_1"/>
    <property type="match status" value="1"/>
</dbReference>
<evidence type="ECO:0000256" key="2">
    <source>
        <dbReference type="ARBA" id="ARBA00022679"/>
    </source>
</evidence>
<keyword evidence="6" id="KW-0378">Hydrolase</keyword>
<feature type="domain" description="Reverse transcriptase" evidence="8">
    <location>
        <begin position="74"/>
        <end position="218"/>
    </location>
</feature>
<evidence type="ECO:0000256" key="1">
    <source>
        <dbReference type="ARBA" id="ARBA00022670"/>
    </source>
</evidence>
<sequence length="218" mass="25370">MRRMQHTHAIAELFTLQFSHIDAPVFNVPSGLPPSRSQNHSIPLVEGADPVKVRLYRYPHSRKDQIEVMITDMLKEGIIVPSTSPFSSLIILVKKKDGTWRFCTDYRALNAITFKASFPIPTVDELIDELYGATYFSKLDLRSGYHQILVNEEDRHKIAFRKHQGHYEWLVMPFGLTNALATFQCLMNEIFQCYLRKFFLIFFDDILIYSPTWSAHLQ</sequence>
<dbReference type="FunFam" id="3.10.10.10:FF:000007">
    <property type="entry name" value="Retrovirus-related Pol polyprotein from transposon 17.6-like Protein"/>
    <property type="match status" value="1"/>
</dbReference>
<gene>
    <name evidence="9" type="ORF">KK1_045945</name>
</gene>
<evidence type="ECO:0000256" key="4">
    <source>
        <dbReference type="ARBA" id="ARBA00022722"/>
    </source>
</evidence>
<dbReference type="Gene3D" id="3.30.70.270">
    <property type="match status" value="1"/>
</dbReference>
<dbReference type="PROSITE" id="PS50878">
    <property type="entry name" value="RT_POL"/>
    <property type="match status" value="1"/>
</dbReference>
<evidence type="ECO:0000313" key="9">
    <source>
        <dbReference type="EMBL" id="KYP33216.1"/>
    </source>
</evidence>
<dbReference type="AlphaFoldDB" id="A0A151QSF8"/>
<protein>
    <submittedName>
        <fullName evidence="9">Retrovirus-related Pol polyprotein from transposon 17.6</fullName>
    </submittedName>
</protein>
<evidence type="ECO:0000259" key="8">
    <source>
        <dbReference type="PROSITE" id="PS50878"/>
    </source>
</evidence>
<keyword evidence="7" id="KW-0695">RNA-directed DNA polymerase</keyword>
<dbReference type="InterPro" id="IPR000477">
    <property type="entry name" value="RT_dom"/>
</dbReference>
<dbReference type="GO" id="GO:0006508">
    <property type="term" value="P:proteolysis"/>
    <property type="evidence" value="ECO:0007669"/>
    <property type="project" value="UniProtKB-KW"/>
</dbReference>
<keyword evidence="10" id="KW-1185">Reference proteome</keyword>
<dbReference type="PANTHER" id="PTHR24559:SF434">
    <property type="entry name" value="RNA-DIRECTED DNA POLYMERASE HOMOLOG"/>
    <property type="match status" value="1"/>
</dbReference>
<keyword evidence="2" id="KW-0808">Transferase</keyword>
<dbReference type="OMA" id="FTTHEGH"/>
<dbReference type="Proteomes" id="UP000075243">
    <property type="component" value="Unassembled WGS sequence"/>
</dbReference>
<evidence type="ECO:0000256" key="5">
    <source>
        <dbReference type="ARBA" id="ARBA00022759"/>
    </source>
</evidence>
<dbReference type="Gramene" id="C.cajan_43131.t">
    <property type="protein sequence ID" value="C.cajan_43131.t"/>
    <property type="gene ID" value="C.cajan_43131"/>
</dbReference>
<dbReference type="PANTHER" id="PTHR24559">
    <property type="entry name" value="TRANSPOSON TY3-I GAG-POL POLYPROTEIN"/>
    <property type="match status" value="1"/>
</dbReference>
<keyword evidence="3" id="KW-0548">Nucleotidyltransferase</keyword>
<dbReference type="SUPFAM" id="SSF56672">
    <property type="entry name" value="DNA/RNA polymerases"/>
    <property type="match status" value="1"/>
</dbReference>
<proteinExistence type="predicted"/>
<keyword evidence="1" id="KW-0645">Protease</keyword>